<dbReference type="GO" id="GO:0016705">
    <property type="term" value="F:oxidoreductase activity, acting on paired donors, with incorporation or reduction of molecular oxygen"/>
    <property type="evidence" value="ECO:0007669"/>
    <property type="project" value="InterPro"/>
</dbReference>
<dbReference type="InterPro" id="IPR036396">
    <property type="entry name" value="Cyt_P450_sf"/>
</dbReference>
<name>A0A9W4JUI6_9EURO</name>
<dbReference type="AlphaFoldDB" id="A0A9W4JUI6"/>
<dbReference type="GO" id="GO:0004497">
    <property type="term" value="F:monooxygenase activity"/>
    <property type="evidence" value="ECO:0007669"/>
    <property type="project" value="UniProtKB-KW"/>
</dbReference>
<evidence type="ECO:0000256" key="6">
    <source>
        <dbReference type="ARBA" id="ARBA00023004"/>
    </source>
</evidence>
<evidence type="ECO:0000256" key="8">
    <source>
        <dbReference type="PIRSR" id="PIRSR602401-1"/>
    </source>
</evidence>
<dbReference type="Gene3D" id="1.10.630.10">
    <property type="entry name" value="Cytochrome P450"/>
    <property type="match status" value="1"/>
</dbReference>
<dbReference type="GO" id="GO:0043386">
    <property type="term" value="P:mycotoxin biosynthetic process"/>
    <property type="evidence" value="ECO:0007669"/>
    <property type="project" value="UniProtKB-ARBA"/>
</dbReference>
<dbReference type="InterPro" id="IPR001128">
    <property type="entry name" value="Cyt_P450"/>
</dbReference>
<sequence length="246" mass="27824">MEKPIRSDVESSRLSVIEILMAHSLENTGKLPDLNYLTAEAFTFIDAGVDTAGRTLAAAVYFVLRDRTVQRKLQEELDSVSVWESGNTEQIVRSVGKLPFLNAVIKEAHRIWPSLPGPLPRVVPPEGLQVGSYFIPKGTIISATHHSMHFDEDVFPEPSEFKPERWLRDNRTDLDRYLTPYSRGSRACIGINLAQMELQLCLAILFYHLDMELCEPAPVTLDWKDHFVAEPTSQVLVRAKPRDRGL</sequence>
<feature type="binding site" description="axial binding residue" evidence="8">
    <location>
        <position position="188"/>
    </location>
    <ligand>
        <name>heme</name>
        <dbReference type="ChEBI" id="CHEBI:30413"/>
    </ligand>
    <ligandPart>
        <name>Fe</name>
        <dbReference type="ChEBI" id="CHEBI:18248"/>
    </ligandPart>
</feature>
<dbReference type="PANTHER" id="PTHR24305:SF210">
    <property type="entry name" value="CYTOCHROME P450 MONOOXYGENASE ASQL-RELATED"/>
    <property type="match status" value="1"/>
</dbReference>
<evidence type="ECO:0000256" key="4">
    <source>
        <dbReference type="ARBA" id="ARBA00022723"/>
    </source>
</evidence>
<evidence type="ECO:0000256" key="7">
    <source>
        <dbReference type="ARBA" id="ARBA00023033"/>
    </source>
</evidence>
<dbReference type="GO" id="GO:0005506">
    <property type="term" value="F:iron ion binding"/>
    <property type="evidence" value="ECO:0007669"/>
    <property type="project" value="InterPro"/>
</dbReference>
<protein>
    <submittedName>
        <fullName evidence="9">Uncharacterized protein</fullName>
    </submittedName>
</protein>
<keyword evidence="6 8" id="KW-0408">Iron</keyword>
<keyword evidence="4 8" id="KW-0479">Metal-binding</keyword>
<dbReference type="EMBL" id="CAJVPD010000271">
    <property type="protein sequence ID" value="CAG8413377.1"/>
    <property type="molecule type" value="Genomic_DNA"/>
</dbReference>
<dbReference type="SUPFAM" id="SSF48264">
    <property type="entry name" value="Cytochrome P450"/>
    <property type="match status" value="1"/>
</dbReference>
<dbReference type="OrthoDB" id="273340at2759"/>
<dbReference type="GO" id="GO:0020037">
    <property type="term" value="F:heme binding"/>
    <property type="evidence" value="ECO:0007669"/>
    <property type="project" value="InterPro"/>
</dbReference>
<evidence type="ECO:0000256" key="3">
    <source>
        <dbReference type="ARBA" id="ARBA00022617"/>
    </source>
</evidence>
<dbReference type="PRINTS" id="PR00463">
    <property type="entry name" value="EP450I"/>
</dbReference>
<keyword evidence="5" id="KW-0560">Oxidoreductase</keyword>
<dbReference type="PANTHER" id="PTHR24305">
    <property type="entry name" value="CYTOCHROME P450"/>
    <property type="match status" value="1"/>
</dbReference>
<comment type="cofactor">
    <cofactor evidence="1 8">
        <name>heme</name>
        <dbReference type="ChEBI" id="CHEBI:30413"/>
    </cofactor>
</comment>
<gene>
    <name evidence="9" type="ORF">PSALAMII_LOCUS8935</name>
</gene>
<evidence type="ECO:0000256" key="5">
    <source>
        <dbReference type="ARBA" id="ARBA00023002"/>
    </source>
</evidence>
<dbReference type="Pfam" id="PF00067">
    <property type="entry name" value="p450"/>
    <property type="match status" value="1"/>
</dbReference>
<keyword evidence="7" id="KW-0503">Monooxygenase</keyword>
<evidence type="ECO:0000313" key="10">
    <source>
        <dbReference type="Proteomes" id="UP001152592"/>
    </source>
</evidence>
<dbReference type="InterPro" id="IPR050121">
    <property type="entry name" value="Cytochrome_P450_monoxygenase"/>
</dbReference>
<comment type="caution">
    <text evidence="9">The sequence shown here is derived from an EMBL/GenBank/DDBJ whole genome shotgun (WGS) entry which is preliminary data.</text>
</comment>
<dbReference type="InterPro" id="IPR002401">
    <property type="entry name" value="Cyt_P450_E_grp-I"/>
</dbReference>
<accession>A0A9W4JUI6</accession>
<reference evidence="9" key="1">
    <citation type="submission" date="2021-07" db="EMBL/GenBank/DDBJ databases">
        <authorList>
            <person name="Branca A.L. A."/>
        </authorList>
    </citation>
    <scope>NUCLEOTIDE SEQUENCE</scope>
</reference>
<organism evidence="9 10">
    <name type="scientific">Penicillium salamii</name>
    <dbReference type="NCBI Taxonomy" id="1612424"/>
    <lineage>
        <taxon>Eukaryota</taxon>
        <taxon>Fungi</taxon>
        <taxon>Dikarya</taxon>
        <taxon>Ascomycota</taxon>
        <taxon>Pezizomycotina</taxon>
        <taxon>Eurotiomycetes</taxon>
        <taxon>Eurotiomycetidae</taxon>
        <taxon>Eurotiales</taxon>
        <taxon>Aspergillaceae</taxon>
        <taxon>Penicillium</taxon>
    </lineage>
</organism>
<keyword evidence="3 8" id="KW-0349">Heme</keyword>
<comment type="similarity">
    <text evidence="2">Belongs to the cytochrome P450 family.</text>
</comment>
<dbReference type="PRINTS" id="PR00385">
    <property type="entry name" value="P450"/>
</dbReference>
<dbReference type="Proteomes" id="UP001152592">
    <property type="component" value="Unassembled WGS sequence"/>
</dbReference>
<evidence type="ECO:0000313" key="9">
    <source>
        <dbReference type="EMBL" id="CAG8413377.1"/>
    </source>
</evidence>
<evidence type="ECO:0000256" key="2">
    <source>
        <dbReference type="ARBA" id="ARBA00010617"/>
    </source>
</evidence>
<proteinExistence type="inferred from homology"/>
<evidence type="ECO:0000256" key="1">
    <source>
        <dbReference type="ARBA" id="ARBA00001971"/>
    </source>
</evidence>